<evidence type="ECO:0000313" key="1">
    <source>
        <dbReference type="EMBL" id="TKR80197.1"/>
    </source>
</evidence>
<accession>A0A4U5NBI2</accession>
<organism evidence="1 2">
    <name type="scientific">Steinernema carpocapsae</name>
    <name type="common">Entomopathogenic nematode</name>
    <dbReference type="NCBI Taxonomy" id="34508"/>
    <lineage>
        <taxon>Eukaryota</taxon>
        <taxon>Metazoa</taxon>
        <taxon>Ecdysozoa</taxon>
        <taxon>Nematoda</taxon>
        <taxon>Chromadorea</taxon>
        <taxon>Rhabditida</taxon>
        <taxon>Tylenchina</taxon>
        <taxon>Panagrolaimomorpha</taxon>
        <taxon>Strongyloidoidea</taxon>
        <taxon>Steinernematidae</taxon>
        <taxon>Steinernema</taxon>
    </lineage>
</organism>
<protein>
    <submittedName>
        <fullName evidence="1">Uncharacterized protein</fullName>
    </submittedName>
</protein>
<name>A0A4U5NBI2_STECR</name>
<sequence length="108" mass="12481">MNNTRIRLIEYYSNAPAIRYSPLDVRRSSLRVPLRAGLFVRPRSRTVYRRGYALVTLSFAFTTPKPRLRRVITTPNIPRPLIPAAAECRLIKVVFPGLDGQIQCAWRR</sequence>
<proteinExistence type="predicted"/>
<reference evidence="1 2" key="2">
    <citation type="journal article" date="2019" name="G3 (Bethesda)">
        <title>Hybrid Assembly of the Genome of the Entomopathogenic Nematode Steinernema carpocapsae Identifies the X-Chromosome.</title>
        <authorList>
            <person name="Serra L."/>
            <person name="Macchietto M."/>
            <person name="Macias-Munoz A."/>
            <person name="McGill C.J."/>
            <person name="Rodriguez I.M."/>
            <person name="Rodriguez B."/>
            <person name="Murad R."/>
            <person name="Mortazavi A."/>
        </authorList>
    </citation>
    <scope>NUCLEOTIDE SEQUENCE [LARGE SCALE GENOMIC DNA]</scope>
    <source>
        <strain evidence="1 2">ALL</strain>
    </source>
</reference>
<dbReference type="EMBL" id="AZBU02000004">
    <property type="protein sequence ID" value="TKR80197.1"/>
    <property type="molecule type" value="Genomic_DNA"/>
</dbReference>
<dbReference type="AlphaFoldDB" id="A0A4U5NBI2"/>
<comment type="caution">
    <text evidence="1">The sequence shown here is derived from an EMBL/GenBank/DDBJ whole genome shotgun (WGS) entry which is preliminary data.</text>
</comment>
<dbReference type="Proteomes" id="UP000298663">
    <property type="component" value="Unassembled WGS sequence"/>
</dbReference>
<gene>
    <name evidence="1" type="ORF">L596_014309</name>
</gene>
<evidence type="ECO:0000313" key="2">
    <source>
        <dbReference type="Proteomes" id="UP000298663"/>
    </source>
</evidence>
<keyword evidence="2" id="KW-1185">Reference proteome</keyword>
<reference evidence="1 2" key="1">
    <citation type="journal article" date="2015" name="Genome Biol.">
        <title>Comparative genomics of Steinernema reveals deeply conserved gene regulatory networks.</title>
        <authorList>
            <person name="Dillman A.R."/>
            <person name="Macchietto M."/>
            <person name="Porter C.F."/>
            <person name="Rogers A."/>
            <person name="Williams B."/>
            <person name="Antoshechkin I."/>
            <person name="Lee M.M."/>
            <person name="Goodwin Z."/>
            <person name="Lu X."/>
            <person name="Lewis E.E."/>
            <person name="Goodrich-Blair H."/>
            <person name="Stock S.P."/>
            <person name="Adams B.J."/>
            <person name="Sternberg P.W."/>
            <person name="Mortazavi A."/>
        </authorList>
    </citation>
    <scope>NUCLEOTIDE SEQUENCE [LARGE SCALE GENOMIC DNA]</scope>
    <source>
        <strain evidence="1 2">ALL</strain>
    </source>
</reference>